<dbReference type="Pfam" id="PF01568">
    <property type="entry name" value="Molydop_binding"/>
    <property type="match status" value="1"/>
</dbReference>
<dbReference type="RefSeq" id="WP_078709690.1">
    <property type="nucleotide sequence ID" value="NZ_FUXL01000014.1"/>
</dbReference>
<feature type="domain" description="Molybdopterin oxidoreductase" evidence="10">
    <location>
        <begin position="95"/>
        <end position="561"/>
    </location>
</feature>
<keyword evidence="14" id="KW-1185">Reference proteome</keyword>
<keyword evidence="8" id="KW-0560">Oxidoreductase</keyword>
<feature type="binding site" evidence="9">
    <location>
        <position position="475"/>
    </location>
    <ligand>
        <name>Mo-bis(molybdopterin guanine dinucleotide)</name>
        <dbReference type="ChEBI" id="CHEBI:60539"/>
    </ligand>
</feature>
<keyword evidence="6" id="KW-0732">Signal</keyword>
<dbReference type="GO" id="GO:0030288">
    <property type="term" value="C:outer membrane-bounded periplasmic space"/>
    <property type="evidence" value="ECO:0007669"/>
    <property type="project" value="TreeGrafter"/>
</dbReference>
<comment type="cofactor">
    <cofactor evidence="9">
        <name>Mo-bis(molybdopterin guanine dinucleotide)</name>
        <dbReference type="ChEBI" id="CHEBI:60539"/>
    </cofactor>
    <text evidence="9">Binds 1 molybdenum-bis(molybdopterin guanine dinucleotide) (Mo-bis-MGD) cofactor per subunit.</text>
</comment>
<keyword evidence="4 9" id="KW-0500">Molybdenum</keyword>
<feature type="binding site" evidence="9">
    <location>
        <position position="157"/>
    </location>
    <ligand>
        <name>Mo-bis(molybdopterin guanine dinucleotide)</name>
        <dbReference type="ChEBI" id="CHEBI:60539"/>
    </ligand>
</feature>
<dbReference type="Gene3D" id="3.40.228.10">
    <property type="entry name" value="Dimethylsulfoxide Reductase, domain 2"/>
    <property type="match status" value="1"/>
</dbReference>
<dbReference type="InterPro" id="IPR006656">
    <property type="entry name" value="Mopterin_OxRdtase"/>
</dbReference>
<comment type="subcellular location">
    <subcellularLocation>
        <location evidence="1">Periplasm</location>
    </subcellularLocation>
</comment>
<name>A0A1T4SUM0_9HYPH</name>
<dbReference type="Gene3D" id="3.90.55.10">
    <property type="entry name" value="Dimethylsulfoxide Reductase, domain 3"/>
    <property type="match status" value="1"/>
</dbReference>
<feature type="binding site" evidence="9">
    <location>
        <position position="522"/>
    </location>
    <ligand>
        <name>Mo-bis(molybdopterin guanine dinucleotide)</name>
        <dbReference type="ChEBI" id="CHEBI:60539"/>
    </ligand>
</feature>
<dbReference type="NCBIfam" id="NF011682">
    <property type="entry name" value="PRK15102.1"/>
    <property type="match status" value="1"/>
</dbReference>
<evidence type="ECO:0000256" key="7">
    <source>
        <dbReference type="ARBA" id="ARBA00022764"/>
    </source>
</evidence>
<dbReference type="InterPro" id="IPR006657">
    <property type="entry name" value="MoPterin_dinucl-bd_dom"/>
</dbReference>
<dbReference type="InterPro" id="IPR050612">
    <property type="entry name" value="Prok_Mopterin_Oxidored"/>
</dbReference>
<gene>
    <name evidence="13" type="ORF">SAMN05428963_11468</name>
</gene>
<dbReference type="GO" id="GO:0043546">
    <property type="term" value="F:molybdopterin cofactor binding"/>
    <property type="evidence" value="ECO:0007669"/>
    <property type="project" value="InterPro"/>
</dbReference>
<dbReference type="AlphaFoldDB" id="A0A1T4SUM0"/>
<feature type="binding site" evidence="9">
    <location>
        <position position="552"/>
    </location>
    <ligand>
        <name>Mo-bis(molybdopterin guanine dinucleotide)</name>
        <dbReference type="ChEBI" id="CHEBI:60539"/>
    </ligand>
</feature>
<dbReference type="CDD" id="cd02793">
    <property type="entry name" value="MopB_CT_DMSOR-BSOR-TMAOR"/>
    <property type="match status" value="1"/>
</dbReference>
<evidence type="ECO:0000259" key="11">
    <source>
        <dbReference type="Pfam" id="PF01568"/>
    </source>
</evidence>
<dbReference type="PROSITE" id="PS00932">
    <property type="entry name" value="MOLYBDOPTERIN_PROK_3"/>
    <property type="match status" value="1"/>
</dbReference>
<dbReference type="GO" id="GO:0050626">
    <property type="term" value="F:trimethylamine-N-oxide reductase (cytochrome c) activity"/>
    <property type="evidence" value="ECO:0007669"/>
    <property type="project" value="UniProtKB-EC"/>
</dbReference>
<feature type="binding site" evidence="9">
    <location>
        <position position="367"/>
    </location>
    <ligand>
        <name>Mo-bis(molybdopterin guanine dinucleotide)</name>
        <dbReference type="ChEBI" id="CHEBI:60539"/>
    </ligand>
</feature>
<dbReference type="GO" id="GO:0030151">
    <property type="term" value="F:molybdenum ion binding"/>
    <property type="evidence" value="ECO:0007669"/>
    <property type="project" value="TreeGrafter"/>
</dbReference>
<feature type="binding site" evidence="9">
    <location>
        <position position="479"/>
    </location>
    <ligand>
        <name>Mo-bis(molybdopterin guanine dinucleotide)</name>
        <dbReference type="ChEBI" id="CHEBI:60539"/>
    </ligand>
</feature>
<dbReference type="Pfam" id="PF00384">
    <property type="entry name" value="Molybdopterin"/>
    <property type="match status" value="1"/>
</dbReference>
<sequence>MSSLSLTSCSLSRRRFLKVSSSLTALGVAGAMLPMGMGRAFAAGEAGEVLSGSHFGVFYGKVEDGRLASVRPWEKDPHPAEMLDGVQDIVYSASRIRYPMVRRAYLEKGPQAERDSRGAGDFVRVSWDQALDLVAKEIKRLEDEEGPWALYTGSYGWRSAGRMNPQAMLQRLFNLMGGSVSSSSNYSKAGIEAIMPYVMGMIEAEGPQTTFKTVNEHSDLVVFWAVDPVNNNRISNTIPSHDEWNWIDELKAANKKTVFLNPVKVESCNDLNGEWIAIRPQSDVALALGLCHTLLSEDLYDKDFIADYTYGFEQFADYLMGKGSDGVEKTAEWASEITEIPADDIRDLAHRMVAGRTMIVSGWSTQRQHHGEQFPWALVTLASMIGQIGLPGGGFSQRYHLDACGAPVTNGPSIGSPISAGKRKETKEWPEEKGAQIIPVARVVDMLEKPGESYEHNGGTHLYPDVKMTYWVGGNPFHHHQDRNRMRKAWKKFETVVVQDIEWTASARFADIVLPAATTAERNDIEMVSPTCRKALLAMKKIIDPVFESRSDYDIFSALADKLGIGQEFSEGKSEMDRIKEVYEAAKAQAAGKKVEMPEFDAFWEQGILEFEVPEKNRDYVKHAEFREDPLINMLPTPTGKIEIYSKPIEKMGYTEDCPPHPTWIEPMEWLGQKDKTYPLHVNSAHPKYRLHSQLAGTKVREQYTVAGREPCLINTKDAEKRGIANGDIVRVFNGRGQVLAGAVVTDEIRPGVVRLWEGGWYDPEDVSDDNTICKYGDVNVLTPDIGTSRLAQGTSAATCMAEVEKFKGEAPAVTVFDAPKDAA</sequence>
<dbReference type="GO" id="GO:0009055">
    <property type="term" value="F:electron transfer activity"/>
    <property type="evidence" value="ECO:0007669"/>
    <property type="project" value="TreeGrafter"/>
</dbReference>
<feature type="binding site" evidence="9">
    <location>
        <position position="780"/>
    </location>
    <ligand>
        <name>Mo-bis(molybdopterin guanine dinucleotide)</name>
        <dbReference type="ChEBI" id="CHEBI:60539"/>
    </ligand>
</feature>
<evidence type="ECO:0000256" key="5">
    <source>
        <dbReference type="ARBA" id="ARBA00022723"/>
    </source>
</evidence>
<dbReference type="Proteomes" id="UP000190135">
    <property type="component" value="Unassembled WGS sequence"/>
</dbReference>
<dbReference type="InterPro" id="IPR006311">
    <property type="entry name" value="TAT_signal"/>
</dbReference>
<comment type="similarity">
    <text evidence="2">Belongs to the prokaryotic molybdopterin-containing oxidoreductase family.</text>
</comment>
<evidence type="ECO:0000256" key="8">
    <source>
        <dbReference type="ARBA" id="ARBA00023002"/>
    </source>
</evidence>
<dbReference type="SUPFAM" id="SSF53706">
    <property type="entry name" value="Formate dehydrogenase/DMSO reductase, domains 1-3"/>
    <property type="match status" value="1"/>
</dbReference>
<keyword evidence="7" id="KW-0574">Periplasm</keyword>
<evidence type="ECO:0000313" key="13">
    <source>
        <dbReference type="EMBL" id="SKA31862.1"/>
    </source>
</evidence>
<dbReference type="InterPro" id="IPR041954">
    <property type="entry name" value="CT_DMSOR/BSOR/TMAOR"/>
</dbReference>
<keyword evidence="5 9" id="KW-0479">Metal-binding</keyword>
<evidence type="ECO:0000256" key="3">
    <source>
        <dbReference type="ARBA" id="ARBA00011885"/>
    </source>
</evidence>
<dbReference type="PROSITE" id="PS00490">
    <property type="entry name" value="MOLYBDOPTERIN_PROK_2"/>
    <property type="match status" value="1"/>
</dbReference>
<dbReference type="InterPro" id="IPR006658">
    <property type="entry name" value="BisC"/>
</dbReference>
<reference evidence="13 14" key="1">
    <citation type="submission" date="2017-02" db="EMBL/GenBank/DDBJ databases">
        <authorList>
            <person name="Peterson S.W."/>
        </authorList>
    </citation>
    <scope>NUCLEOTIDE SEQUENCE [LARGE SCALE GENOMIC DNA]</scope>
    <source>
        <strain evidence="13 14">USBA 369</strain>
    </source>
</reference>
<dbReference type="STRING" id="1365950.SAMN05428963_11468"/>
<dbReference type="InterPro" id="IPR006655">
    <property type="entry name" value="Mopterin_OxRdtase_prok_CS"/>
</dbReference>
<evidence type="ECO:0000313" key="14">
    <source>
        <dbReference type="Proteomes" id="UP000190135"/>
    </source>
</evidence>
<dbReference type="PANTHER" id="PTHR43742:SF10">
    <property type="entry name" value="TRIMETHYLAMINE-N-OXIDE REDUCTASE 2"/>
    <property type="match status" value="1"/>
</dbReference>
<evidence type="ECO:0000256" key="2">
    <source>
        <dbReference type="ARBA" id="ARBA00010312"/>
    </source>
</evidence>
<organism evidence="13 14">
    <name type="scientific">Consotaella salsifontis</name>
    <dbReference type="NCBI Taxonomy" id="1365950"/>
    <lineage>
        <taxon>Bacteria</taxon>
        <taxon>Pseudomonadati</taxon>
        <taxon>Pseudomonadota</taxon>
        <taxon>Alphaproteobacteria</taxon>
        <taxon>Hyphomicrobiales</taxon>
        <taxon>Aurantimonadaceae</taxon>
        <taxon>Consotaella</taxon>
    </lineage>
</organism>
<dbReference type="EMBL" id="FUXL01000014">
    <property type="protein sequence ID" value="SKA31862.1"/>
    <property type="molecule type" value="Genomic_DNA"/>
</dbReference>
<accession>A0A1T4SUM0</accession>
<dbReference type="Gene3D" id="2.40.40.20">
    <property type="match status" value="1"/>
</dbReference>
<dbReference type="InterPro" id="IPR009010">
    <property type="entry name" value="Asp_de-COase-like_dom_sf"/>
</dbReference>
<dbReference type="PROSITE" id="PS51318">
    <property type="entry name" value="TAT"/>
    <property type="match status" value="1"/>
</dbReference>
<evidence type="ECO:0000256" key="4">
    <source>
        <dbReference type="ARBA" id="ARBA00022505"/>
    </source>
</evidence>
<proteinExistence type="inferred from homology"/>
<evidence type="ECO:0000259" key="10">
    <source>
        <dbReference type="Pfam" id="PF00384"/>
    </source>
</evidence>
<dbReference type="PANTHER" id="PTHR43742">
    <property type="entry name" value="TRIMETHYLAMINE-N-OXIDE REDUCTASE"/>
    <property type="match status" value="1"/>
</dbReference>
<evidence type="ECO:0000256" key="1">
    <source>
        <dbReference type="ARBA" id="ARBA00004418"/>
    </source>
</evidence>
<feature type="domain" description="Molybdopterin dinucleotide-binding" evidence="11">
    <location>
        <begin position="680"/>
        <end position="800"/>
    </location>
</feature>
<evidence type="ECO:0000259" key="12">
    <source>
        <dbReference type="Pfam" id="PF18364"/>
    </source>
</evidence>
<dbReference type="SUPFAM" id="SSF50692">
    <property type="entry name" value="ADC-like"/>
    <property type="match status" value="1"/>
</dbReference>
<feature type="domain" description="Molybdopterin oxidoreductase N-terminal" evidence="12">
    <location>
        <begin position="51"/>
        <end position="91"/>
    </location>
</feature>
<dbReference type="InterPro" id="IPR041460">
    <property type="entry name" value="Molybdopterin_N"/>
</dbReference>
<dbReference type="Pfam" id="PF18364">
    <property type="entry name" value="Molybdopterin_N"/>
    <property type="match status" value="1"/>
</dbReference>
<dbReference type="NCBIfam" id="TIGR00509">
    <property type="entry name" value="bisC_fam"/>
    <property type="match status" value="1"/>
</dbReference>
<evidence type="ECO:0000256" key="9">
    <source>
        <dbReference type="PIRSR" id="PIRSR606658-1"/>
    </source>
</evidence>
<protein>
    <recommendedName>
        <fullName evidence="3">trimethylamine-N-oxide reductase</fullName>
        <ecNumber evidence="3">1.7.2.3</ecNumber>
    </recommendedName>
</protein>
<evidence type="ECO:0000256" key="6">
    <source>
        <dbReference type="ARBA" id="ARBA00022729"/>
    </source>
</evidence>
<dbReference type="EC" id="1.7.2.3" evidence="3"/>
<dbReference type="GO" id="GO:0009061">
    <property type="term" value="P:anaerobic respiration"/>
    <property type="evidence" value="ECO:0007669"/>
    <property type="project" value="TreeGrafter"/>
</dbReference>
<dbReference type="FunFam" id="2.40.40.20:FF:000009">
    <property type="entry name" value="Biotin sulfoxide reductase 2"/>
    <property type="match status" value="1"/>
</dbReference>
<dbReference type="Gene3D" id="3.40.50.740">
    <property type="match status" value="1"/>
</dbReference>